<dbReference type="AlphaFoldDB" id="A0A1R2AKT9"/>
<reference evidence="1 2" key="1">
    <citation type="submission" date="2016-11" db="EMBL/GenBank/DDBJ databases">
        <title>The macronuclear genome of Stentor coeruleus: a giant cell with tiny introns.</title>
        <authorList>
            <person name="Slabodnick M."/>
            <person name="Ruby J.G."/>
            <person name="Reiff S.B."/>
            <person name="Swart E.C."/>
            <person name="Gosai S."/>
            <person name="Prabakaran S."/>
            <person name="Witkowska E."/>
            <person name="Larue G.E."/>
            <person name="Fisher S."/>
            <person name="Freeman R.M."/>
            <person name="Gunawardena J."/>
            <person name="Chu W."/>
            <person name="Stover N.A."/>
            <person name="Gregory B.D."/>
            <person name="Nowacki M."/>
            <person name="Derisi J."/>
            <person name="Roy S.W."/>
            <person name="Marshall W.F."/>
            <person name="Sood P."/>
        </authorList>
    </citation>
    <scope>NUCLEOTIDE SEQUENCE [LARGE SCALE GENOMIC DNA]</scope>
    <source>
        <strain evidence="1">WM001</strain>
    </source>
</reference>
<dbReference type="InterPro" id="IPR011043">
    <property type="entry name" value="Gal_Oxase/kelch_b-propeller"/>
</dbReference>
<name>A0A1R2AKT9_9CILI</name>
<keyword evidence="2" id="KW-1185">Reference proteome</keyword>
<evidence type="ECO:0000313" key="1">
    <source>
        <dbReference type="EMBL" id="OMJ65143.1"/>
    </source>
</evidence>
<sequence>MVKRCLMSNCDRKVAFVCGCKGNPIFMCKKHPTDHLISKGNHDVVGLLYKPDDQETKEINKIFFDNLLKIRKIKDQTLENTKKIIEHTLQLSSKLLGYLGELENLYLNMYKNIKSHKEINIQDVENFKNLADFDESFIFKNTEVILENLISNYDIDPCVNAEKALFFNILSNSKLFTLNLESFISSPFDLLNEKEVESSLNINTEFNLCKVEKQKYCLISAPYAFLIDMKQNQIDLLPNISSSKLCGLVYKDQCIYAFGTNGQSSCKLKISTMSWINISSLPYQNNDRYNYKLGYAPSQNTIGMQGTASFINNSIVIASSNLNGLYHYDENSNSYAKVLELDKNSYNYAMENWVVSSDGKLYENIGPLLSDFKNYKNFMAINLLSVYSSFTFKGYIYFIANNNILMRINCSQKKIEVIQYKDKH</sequence>
<protein>
    <submittedName>
        <fullName evidence="1">Uncharacterized protein</fullName>
    </submittedName>
</protein>
<comment type="caution">
    <text evidence="1">The sequence shown here is derived from an EMBL/GenBank/DDBJ whole genome shotgun (WGS) entry which is preliminary data.</text>
</comment>
<dbReference type="Proteomes" id="UP000187209">
    <property type="component" value="Unassembled WGS sequence"/>
</dbReference>
<proteinExistence type="predicted"/>
<organism evidence="1 2">
    <name type="scientific">Stentor coeruleus</name>
    <dbReference type="NCBI Taxonomy" id="5963"/>
    <lineage>
        <taxon>Eukaryota</taxon>
        <taxon>Sar</taxon>
        <taxon>Alveolata</taxon>
        <taxon>Ciliophora</taxon>
        <taxon>Postciliodesmatophora</taxon>
        <taxon>Heterotrichea</taxon>
        <taxon>Heterotrichida</taxon>
        <taxon>Stentoridae</taxon>
        <taxon>Stentor</taxon>
    </lineage>
</organism>
<evidence type="ECO:0000313" key="2">
    <source>
        <dbReference type="Proteomes" id="UP000187209"/>
    </source>
</evidence>
<dbReference type="EMBL" id="MPUH01002414">
    <property type="protein sequence ID" value="OMJ65143.1"/>
    <property type="molecule type" value="Genomic_DNA"/>
</dbReference>
<dbReference type="SUPFAM" id="SSF50965">
    <property type="entry name" value="Galactose oxidase, central domain"/>
    <property type="match status" value="1"/>
</dbReference>
<accession>A0A1R2AKT9</accession>
<gene>
    <name evidence="1" type="ORF">SteCoe_39098</name>
</gene>